<evidence type="ECO:0000313" key="2">
    <source>
        <dbReference type="EMBL" id="KAF3009811.1"/>
    </source>
</evidence>
<reference evidence="2" key="1">
    <citation type="submission" date="2019-04" db="EMBL/GenBank/DDBJ databases">
        <title>Sequencing of skin fungus with MAO and IRED activity.</title>
        <authorList>
            <person name="Marsaioli A.J."/>
            <person name="Bonatto J.M.C."/>
            <person name="Reis Junior O."/>
        </authorList>
    </citation>
    <scope>NUCLEOTIDE SEQUENCE</scope>
    <source>
        <strain evidence="2">30M1</strain>
    </source>
</reference>
<proteinExistence type="predicted"/>
<gene>
    <name evidence="2" type="ORF">E8E13_010155</name>
</gene>
<sequence>MRSRTHPDSHAELTSRRQRDNKRRHRARQKEYIADLERRVADTRERRVQVTKEVQLAAQKVARENARLKELLRRTGYTDDAIESWMKGEEEVRSCFVLPTKPVVQLRSAEEREPGFTTPRDDVQRATAPITQSTCKSIVSHQTPEDACSNTHVRPPSPPHYSKSAAAHPCKVLTLLAENPAADITQVQLSTDSYQHENTTDHKDGESSDGVECSTAYKMLMQYATSEEKMDRIAKALEDGCTPSAAGGCKFKTGSLWTALVEECT</sequence>
<evidence type="ECO:0000256" key="1">
    <source>
        <dbReference type="SAM" id="MobiDB-lite"/>
    </source>
</evidence>
<dbReference type="AlphaFoldDB" id="A0A9P4TPF4"/>
<dbReference type="EMBL" id="SWKU01000002">
    <property type="protein sequence ID" value="KAF3009811.1"/>
    <property type="molecule type" value="Genomic_DNA"/>
</dbReference>
<organism evidence="2 3">
    <name type="scientific">Curvularia kusanoi</name>
    <name type="common">Cochliobolus kusanoi</name>
    <dbReference type="NCBI Taxonomy" id="90978"/>
    <lineage>
        <taxon>Eukaryota</taxon>
        <taxon>Fungi</taxon>
        <taxon>Dikarya</taxon>
        <taxon>Ascomycota</taxon>
        <taxon>Pezizomycotina</taxon>
        <taxon>Dothideomycetes</taxon>
        <taxon>Pleosporomycetidae</taxon>
        <taxon>Pleosporales</taxon>
        <taxon>Pleosporineae</taxon>
        <taxon>Pleosporaceae</taxon>
        <taxon>Curvularia</taxon>
    </lineage>
</organism>
<dbReference type="PANTHER" id="PTHR42070:SF1">
    <property type="entry name" value="FILAMENT ASSOCIATED PROTEIN, PUTATIVE (AFU_ORTHOLOGUE AFUA_8G06630)-RELATED"/>
    <property type="match status" value="1"/>
</dbReference>
<feature type="region of interest" description="Disordered" evidence="1">
    <location>
        <begin position="1"/>
        <end position="30"/>
    </location>
</feature>
<feature type="compositionally biased region" description="Basic residues" evidence="1">
    <location>
        <begin position="19"/>
        <end position="28"/>
    </location>
</feature>
<dbReference type="OrthoDB" id="4505928at2759"/>
<name>A0A9P4TPF4_CURKU</name>
<evidence type="ECO:0008006" key="4">
    <source>
        <dbReference type="Google" id="ProtNLM"/>
    </source>
</evidence>
<accession>A0A9P4TPF4</accession>
<feature type="compositionally biased region" description="Basic and acidic residues" evidence="1">
    <location>
        <begin position="1"/>
        <end position="18"/>
    </location>
</feature>
<dbReference type="CDD" id="cd14688">
    <property type="entry name" value="bZIP_YAP"/>
    <property type="match status" value="1"/>
</dbReference>
<comment type="caution">
    <text evidence="2">The sequence shown here is derived from an EMBL/GenBank/DDBJ whole genome shotgun (WGS) entry which is preliminary data.</text>
</comment>
<dbReference type="Proteomes" id="UP000801428">
    <property type="component" value="Unassembled WGS sequence"/>
</dbReference>
<keyword evidence="3" id="KW-1185">Reference proteome</keyword>
<evidence type="ECO:0000313" key="3">
    <source>
        <dbReference type="Proteomes" id="UP000801428"/>
    </source>
</evidence>
<protein>
    <recommendedName>
        <fullName evidence="4">BZIP domain-containing protein</fullName>
    </recommendedName>
</protein>
<dbReference type="PANTHER" id="PTHR42070">
    <property type="entry name" value="FILAMENT ASSOCIATED PROTEIN, PUTATIVE (AFU_ORTHOLOGUE AFUA_8G06630)-RELATED"/>
    <property type="match status" value="1"/>
</dbReference>